<dbReference type="Pfam" id="PF12796">
    <property type="entry name" value="Ank_2"/>
    <property type="match status" value="3"/>
</dbReference>
<feature type="region of interest" description="Disordered" evidence="2">
    <location>
        <begin position="1"/>
        <end position="88"/>
    </location>
</feature>
<feature type="repeat" description="ANK" evidence="1">
    <location>
        <begin position="907"/>
        <end position="940"/>
    </location>
</feature>
<dbReference type="PANTHER" id="PTHR23257">
    <property type="entry name" value="SERINE-THREONINE PROTEIN KINASE"/>
    <property type="match status" value="1"/>
</dbReference>
<gene>
    <name evidence="4" type="ORF">M0813_19228</name>
</gene>
<dbReference type="InterPro" id="IPR000719">
    <property type="entry name" value="Prot_kinase_dom"/>
</dbReference>
<evidence type="ECO:0000256" key="2">
    <source>
        <dbReference type="SAM" id="MobiDB-lite"/>
    </source>
</evidence>
<dbReference type="SMART" id="SM00220">
    <property type="entry name" value="S_TKc"/>
    <property type="match status" value="1"/>
</dbReference>
<feature type="region of interest" description="Disordered" evidence="2">
    <location>
        <begin position="362"/>
        <end position="437"/>
    </location>
</feature>
<feature type="compositionally biased region" description="Basic and acidic residues" evidence="2">
    <location>
        <begin position="74"/>
        <end position="88"/>
    </location>
</feature>
<dbReference type="PRINTS" id="PR00109">
    <property type="entry name" value="TYRKINASE"/>
</dbReference>
<dbReference type="SMART" id="SM00248">
    <property type="entry name" value="ANK"/>
    <property type="match status" value="17"/>
</dbReference>
<evidence type="ECO:0000259" key="3">
    <source>
        <dbReference type="PROSITE" id="PS50011"/>
    </source>
</evidence>
<dbReference type="SUPFAM" id="SSF56112">
    <property type="entry name" value="Protein kinase-like (PK-like)"/>
    <property type="match status" value="1"/>
</dbReference>
<comment type="caution">
    <text evidence="4">The sequence shown here is derived from an EMBL/GenBank/DDBJ whole genome shotgun (WGS) entry which is preliminary data.</text>
</comment>
<dbReference type="PANTHER" id="PTHR23257:SF958">
    <property type="entry name" value="SERINE_THREONINE-PROTEIN KINASE WNK4"/>
    <property type="match status" value="1"/>
</dbReference>
<dbReference type="Gene3D" id="1.25.40.20">
    <property type="entry name" value="Ankyrin repeat-containing domain"/>
    <property type="match status" value="5"/>
</dbReference>
<dbReference type="EMBL" id="JAOAOG010000133">
    <property type="protein sequence ID" value="KAJ6246561.1"/>
    <property type="molecule type" value="Genomic_DNA"/>
</dbReference>
<dbReference type="CDD" id="cd13999">
    <property type="entry name" value="STKc_MAP3K-like"/>
    <property type="match status" value="1"/>
</dbReference>
<evidence type="ECO:0000313" key="4">
    <source>
        <dbReference type="EMBL" id="KAJ6246561.1"/>
    </source>
</evidence>
<proteinExistence type="predicted"/>
<dbReference type="PROSITE" id="PS50088">
    <property type="entry name" value="ANK_REPEAT"/>
    <property type="match status" value="5"/>
</dbReference>
<feature type="repeat" description="ANK" evidence="1">
    <location>
        <begin position="505"/>
        <end position="539"/>
    </location>
</feature>
<feature type="repeat" description="ANK" evidence="1">
    <location>
        <begin position="610"/>
        <end position="644"/>
    </location>
</feature>
<dbReference type="InterPro" id="IPR001245">
    <property type="entry name" value="Ser-Thr/Tyr_kinase_cat_dom"/>
</dbReference>
<dbReference type="InterPro" id="IPR008271">
    <property type="entry name" value="Ser/Thr_kinase_AS"/>
</dbReference>
<reference evidence="4" key="1">
    <citation type="submission" date="2022-08" db="EMBL/GenBank/DDBJ databases">
        <title>Novel sulfate-reducing endosymbionts in the free-living metamonad Anaeramoeba.</title>
        <authorList>
            <person name="Jerlstrom-Hultqvist J."/>
            <person name="Cepicka I."/>
            <person name="Gallot-Lavallee L."/>
            <person name="Salas-Leiva D."/>
            <person name="Curtis B.A."/>
            <person name="Zahonova K."/>
            <person name="Pipaliya S."/>
            <person name="Dacks J."/>
            <person name="Roger A.J."/>
        </authorList>
    </citation>
    <scope>NUCLEOTIDE SEQUENCE</scope>
    <source>
        <strain evidence="4">Schooner1</strain>
    </source>
</reference>
<dbReference type="Proteomes" id="UP001150062">
    <property type="component" value="Unassembled WGS sequence"/>
</dbReference>
<dbReference type="SUPFAM" id="SSF48403">
    <property type="entry name" value="Ankyrin repeat"/>
    <property type="match status" value="3"/>
</dbReference>
<sequence>MSSKVLTKEKKIKIESKNEKTKTNPKKEEEKEEKELNKPSQEELVQKEKSVKNKEKETKEEKETQKEEEEEKEEERKEEKENEQEKPDQLTKILKKYFTKENVNTKFKQLELIKKEKERITKNDQEFYRSALHWLCKNPLTKELTSLRPFKYLISIGADLNILDDTEEKEYGYSETPLMSLCQKIHLNKIRKKAVYYLIKQGSNPFLCGKNQQNSLFFLGVYFRLHVVKKLLALHLNSLLVIEKERKKEKKEINLPLWVYSKLKKKNVNKLKRELQGNFNNLKSKYGTTKMVEPISQANILHIICLFSEDTLIDLEIIQKMLTENKISVNTPMTCRLYPIHLINLNSIFYSKKKKIFANINKNNKNANNNNSKNNNNNSSSSSKKNNNNNNNNNKKNNNNNKNTNNNNKSSNNNNNQNTNTNNKNINQNINSNNNNIHPKEKKKEIIKYILGFIKLLLLNGQDICQTNLYEISPYFFQLCSKKPNLKILKFFIDNGAQYKTIFDDQSTSIHYLCLRHKPKIKVIEYLLSKGIDINVQNYKQLTALHYLCHQEPCPINVVKYFISKGAAINTKDQFRQNILHFLAKKKNPPNKVIKILCESNIDINSKDFNQKSVLHILCNRNNVDLNTVKLLIDYGAEMMSINQIKNTPFHLLCYYNATNYRVIKYFIKKDSNFLNQKNMRKETPLHLFFQNKTNPASLKVLKYLTKYNGDLHALDRDGTSPFYHYCRGDKLDLEIIQFLIQQKVNINLSNKNDKKTALHLICQKKQKTNPKKRQERNALYFQIVKILIENNCKINCTDNINSTPLIYLCQKENPQIEIIELLLKKGAKINCQNSDDKSPFFLACEQKNPSIKLLKLLIKRGADINIQVENLTTPIHLICNRSTGLPNIVKLLIKYGVHINSRIAIKKYTPLHYVCKTSADPAIIKLLLINGAEPNFQCQLFKNTAFNFLVMYNKKINDQTIDLFFEYSYDINLRNNQGKTLLDLAEEYKRESLITRLNKSISNQNSPKKKVISNIGQVFAHLNQDLSNFQKINSDDIQIIKQVGRGSFKDVYEGRWNENRVAVSKFFNSKNFSQNQLEEIISEVKMMCRLSHPCIVKFYGACIDDPVNIMLVGQFCARGSLLYYLKQTQISKKRKIKIALDLAHGIQYLHSLNLVHRDLKSPNILIDQNFNAKITDFGLTKTINLHQSQNLNTIVGTMNWMAPELLRDERDYTNKIDIYAFGIILWEISTQRMPFKNMSPLRIPMLVGYKGHRPEIKKTDLFYDVIIKCWAHDPNERDDIKQIIERLKKC</sequence>
<feature type="compositionally biased region" description="Basic and acidic residues" evidence="2">
    <location>
        <begin position="1"/>
        <end position="65"/>
    </location>
</feature>
<dbReference type="InterPro" id="IPR011009">
    <property type="entry name" value="Kinase-like_dom_sf"/>
</dbReference>
<feature type="repeat" description="ANK" evidence="1">
    <location>
        <begin position="801"/>
        <end position="835"/>
    </location>
</feature>
<dbReference type="InterPro" id="IPR002110">
    <property type="entry name" value="Ankyrin_rpt"/>
</dbReference>
<accession>A0ABQ8YPN2</accession>
<keyword evidence="1" id="KW-0040">ANK repeat</keyword>
<evidence type="ECO:0000256" key="1">
    <source>
        <dbReference type="PROSITE-ProRule" id="PRU00023"/>
    </source>
</evidence>
<dbReference type="Pfam" id="PF00023">
    <property type="entry name" value="Ank"/>
    <property type="match status" value="1"/>
</dbReference>
<organism evidence="4 5">
    <name type="scientific">Anaeramoeba flamelloides</name>
    <dbReference type="NCBI Taxonomy" id="1746091"/>
    <lineage>
        <taxon>Eukaryota</taxon>
        <taxon>Metamonada</taxon>
        <taxon>Anaeramoebidae</taxon>
        <taxon>Anaeramoeba</taxon>
    </lineage>
</organism>
<keyword evidence="5" id="KW-1185">Reference proteome</keyword>
<dbReference type="InterPro" id="IPR050167">
    <property type="entry name" value="Ser_Thr_protein_kinase"/>
</dbReference>
<dbReference type="PROSITE" id="PS50297">
    <property type="entry name" value="ANK_REP_REGION"/>
    <property type="match status" value="1"/>
</dbReference>
<protein>
    <submittedName>
        <fullName evidence="4">Ankyrin repeat</fullName>
    </submittedName>
</protein>
<dbReference type="Pfam" id="PF07714">
    <property type="entry name" value="PK_Tyr_Ser-Thr"/>
    <property type="match status" value="1"/>
</dbReference>
<dbReference type="PROSITE" id="PS00108">
    <property type="entry name" value="PROTEIN_KINASE_ST"/>
    <property type="match status" value="1"/>
</dbReference>
<dbReference type="PROSITE" id="PS50011">
    <property type="entry name" value="PROTEIN_KINASE_DOM"/>
    <property type="match status" value="1"/>
</dbReference>
<evidence type="ECO:0000313" key="5">
    <source>
        <dbReference type="Proteomes" id="UP001150062"/>
    </source>
</evidence>
<name>A0ABQ8YPN2_9EUKA</name>
<feature type="repeat" description="ANK" evidence="1">
    <location>
        <begin position="836"/>
        <end position="870"/>
    </location>
</feature>
<feature type="domain" description="Protein kinase" evidence="3">
    <location>
        <begin position="1038"/>
        <end position="1291"/>
    </location>
</feature>
<dbReference type="InterPro" id="IPR036770">
    <property type="entry name" value="Ankyrin_rpt-contain_sf"/>
</dbReference>
<dbReference type="Gene3D" id="1.10.510.10">
    <property type="entry name" value="Transferase(Phosphotransferase) domain 1"/>
    <property type="match status" value="1"/>
</dbReference>